<evidence type="ECO:0000313" key="2">
    <source>
        <dbReference type="Proteomes" id="UP001153069"/>
    </source>
</evidence>
<dbReference type="AlphaFoldDB" id="A0A9N8DGP6"/>
<proteinExistence type="predicted"/>
<evidence type="ECO:0000313" key="1">
    <source>
        <dbReference type="EMBL" id="CAB9501741.1"/>
    </source>
</evidence>
<protein>
    <submittedName>
        <fullName evidence="1">Retrotransposon protein</fullName>
    </submittedName>
</protein>
<gene>
    <name evidence="1" type="ORF">SEMRO_117_G057340.1</name>
</gene>
<name>A0A9N8DGP6_9STRA</name>
<organism evidence="1 2">
    <name type="scientific">Seminavis robusta</name>
    <dbReference type="NCBI Taxonomy" id="568900"/>
    <lineage>
        <taxon>Eukaryota</taxon>
        <taxon>Sar</taxon>
        <taxon>Stramenopiles</taxon>
        <taxon>Ochrophyta</taxon>
        <taxon>Bacillariophyta</taxon>
        <taxon>Bacillariophyceae</taxon>
        <taxon>Bacillariophycidae</taxon>
        <taxon>Naviculales</taxon>
        <taxon>Naviculaceae</taxon>
        <taxon>Seminavis</taxon>
    </lineage>
</organism>
<reference evidence="1" key="1">
    <citation type="submission" date="2020-06" db="EMBL/GenBank/DDBJ databases">
        <authorList>
            <consortium name="Plant Systems Biology data submission"/>
        </authorList>
    </citation>
    <scope>NUCLEOTIDE SEQUENCE</scope>
    <source>
        <strain evidence="1">D6</strain>
    </source>
</reference>
<dbReference type="Proteomes" id="UP001153069">
    <property type="component" value="Unassembled WGS sequence"/>
</dbReference>
<sequence length="226" mass="26003">MASIIKLLRSPKDEFPKAKVSFSILLDPDNNVHDVATMEVPVYEMGDVEDWLEWRKLFDRLLTAKNLEKGPSLFRHARILLAGGALSKFNDIATKHIADNNDEETKEAFDVTLKEFTNSMLPSHTAKRVKRYLLEIQKPIYMSVSQFVVRLQQMNSYFPYMPDVGGQNVMLTPTDMKFVLEQAVPQAWRSALERSGQHEAMNFSEVEDYFKTLEHLEEETVRGSKS</sequence>
<comment type="caution">
    <text evidence="1">The sequence shown here is derived from an EMBL/GenBank/DDBJ whole genome shotgun (WGS) entry which is preliminary data.</text>
</comment>
<keyword evidence="2" id="KW-1185">Reference proteome</keyword>
<accession>A0A9N8DGP6</accession>
<dbReference type="EMBL" id="CAICTM010000116">
    <property type="protein sequence ID" value="CAB9501741.1"/>
    <property type="molecule type" value="Genomic_DNA"/>
</dbReference>